<dbReference type="AlphaFoldDB" id="A0A1E3GY67"/>
<comment type="caution">
    <text evidence="3">The sequence shown here is derived from an EMBL/GenBank/DDBJ whole genome shotgun (WGS) entry which is preliminary data.</text>
</comment>
<name>A0A1E3GY67_9HYPH</name>
<evidence type="ECO:0000313" key="3">
    <source>
        <dbReference type="EMBL" id="ODN68964.1"/>
    </source>
</evidence>
<accession>A0A1E3GY67</accession>
<evidence type="ECO:0000313" key="4">
    <source>
        <dbReference type="Proteomes" id="UP000094622"/>
    </source>
</evidence>
<protein>
    <submittedName>
        <fullName evidence="3">Uncharacterized protein</fullName>
    </submittedName>
</protein>
<dbReference type="EMBL" id="MCRJ01000119">
    <property type="protein sequence ID" value="ODN68964.1"/>
    <property type="molecule type" value="Genomic_DNA"/>
</dbReference>
<sequence length="118" mass="12284">MVAVASKPAQGFLAIGCSPIWFSVASSTTGLVMPFSVRSPVMLAVFSPVTSTLVDTKVTFGAASASKKSPVLKWASRSGQPVIRDAVSIDTETVDFEGSSASSMMSPVKPENMPTVLE</sequence>
<organism evidence="3 4">
    <name type="scientific">Methylobrevis pamukkalensis</name>
    <dbReference type="NCBI Taxonomy" id="1439726"/>
    <lineage>
        <taxon>Bacteria</taxon>
        <taxon>Pseudomonadati</taxon>
        <taxon>Pseudomonadota</taxon>
        <taxon>Alphaproteobacteria</taxon>
        <taxon>Hyphomicrobiales</taxon>
        <taxon>Pleomorphomonadaceae</taxon>
        <taxon>Methylobrevis</taxon>
    </lineage>
</organism>
<gene>
    <name evidence="3" type="ORF">A6302_03720</name>
</gene>
<proteinExistence type="predicted"/>
<reference evidence="3 4" key="1">
    <citation type="submission" date="2016-07" db="EMBL/GenBank/DDBJ databases">
        <title>Draft Genome Sequence of Methylobrevis pamukkalensis PK2.</title>
        <authorList>
            <person name="Vasilenko O.V."/>
            <person name="Doronina N.V."/>
            <person name="Shmareva M.N."/>
            <person name="Tarlachkov S.V."/>
            <person name="Mustakhimov I."/>
            <person name="Trotsenko Y.A."/>
        </authorList>
    </citation>
    <scope>NUCLEOTIDE SEQUENCE [LARGE SCALE GENOMIC DNA]</scope>
    <source>
        <strain evidence="3 4">PK2</strain>
    </source>
</reference>
<dbReference type="Proteomes" id="UP000094622">
    <property type="component" value="Unassembled WGS sequence"/>
</dbReference>
<feature type="region of interest" description="Disordered" evidence="1">
    <location>
        <begin position="97"/>
        <end position="118"/>
    </location>
</feature>
<evidence type="ECO:0000256" key="1">
    <source>
        <dbReference type="SAM" id="MobiDB-lite"/>
    </source>
</evidence>
<keyword evidence="2" id="KW-1133">Transmembrane helix</keyword>
<keyword evidence="4" id="KW-1185">Reference proteome</keyword>
<evidence type="ECO:0000256" key="2">
    <source>
        <dbReference type="SAM" id="Phobius"/>
    </source>
</evidence>
<keyword evidence="2" id="KW-0472">Membrane</keyword>
<feature type="transmembrane region" description="Helical" evidence="2">
    <location>
        <begin position="12"/>
        <end position="33"/>
    </location>
</feature>
<keyword evidence="2" id="KW-0812">Transmembrane</keyword>